<dbReference type="Gene3D" id="3.40.50.720">
    <property type="entry name" value="NAD(P)-binding Rossmann-like Domain"/>
    <property type="match status" value="1"/>
</dbReference>
<dbReference type="PANTHER" id="PTHR43000">
    <property type="entry name" value="DTDP-D-GLUCOSE 4,6-DEHYDRATASE-RELATED"/>
    <property type="match status" value="1"/>
</dbReference>
<dbReference type="Proteomes" id="UP001320544">
    <property type="component" value="Chromosome"/>
</dbReference>
<dbReference type="Gene3D" id="3.90.25.10">
    <property type="entry name" value="UDP-galactose 4-epimerase, domain 1"/>
    <property type="match status" value="1"/>
</dbReference>
<dbReference type="InterPro" id="IPR036291">
    <property type="entry name" value="NAD(P)-bd_dom_sf"/>
</dbReference>
<evidence type="ECO:0000313" key="3">
    <source>
        <dbReference type="EMBL" id="BDE96229.1"/>
    </source>
</evidence>
<dbReference type="SUPFAM" id="SSF51735">
    <property type="entry name" value="NAD(P)-binding Rossmann-fold domains"/>
    <property type="match status" value="1"/>
</dbReference>
<dbReference type="InterPro" id="IPR001509">
    <property type="entry name" value="Epimerase_deHydtase"/>
</dbReference>
<evidence type="ECO:0000256" key="1">
    <source>
        <dbReference type="ARBA" id="ARBA00007637"/>
    </source>
</evidence>
<dbReference type="Pfam" id="PF01370">
    <property type="entry name" value="Epimerase"/>
    <property type="match status" value="1"/>
</dbReference>
<keyword evidence="4" id="KW-1185">Reference proteome</keyword>
<protein>
    <submittedName>
        <fullName evidence="3">Epimerase</fullName>
    </submittedName>
</protein>
<evidence type="ECO:0000313" key="4">
    <source>
        <dbReference type="Proteomes" id="UP001320544"/>
    </source>
</evidence>
<dbReference type="EMBL" id="AP025564">
    <property type="protein sequence ID" value="BDE96229.1"/>
    <property type="molecule type" value="Genomic_DNA"/>
</dbReference>
<name>A0ABM7WIT6_9ACTN</name>
<feature type="domain" description="NAD-dependent epimerase/dehydratase" evidence="2">
    <location>
        <begin position="30"/>
        <end position="267"/>
    </location>
</feature>
<organism evidence="3 4">
    <name type="scientific">Raoultibacter timonensis</name>
    <dbReference type="NCBI Taxonomy" id="1907662"/>
    <lineage>
        <taxon>Bacteria</taxon>
        <taxon>Bacillati</taxon>
        <taxon>Actinomycetota</taxon>
        <taxon>Coriobacteriia</taxon>
        <taxon>Eggerthellales</taxon>
        <taxon>Eggerthellaceae</taxon>
        <taxon>Raoultibacter</taxon>
    </lineage>
</organism>
<gene>
    <name evidence="3" type="ORF">CE91St30_15620</name>
</gene>
<proteinExistence type="inferred from homology"/>
<sequence>MTEACALRRCTAATKKDVNRMRKSIEGSNILVTGGAGFIGSHLVDRLLDKGAASVVVIDNMFLGKEENLADAIKRGAILYKEDAEDKEALSRMIEEHAVDIVFNLATKALNYSFIDPCDAFETNVVVIGNLLELQRAGAFSTLCHFSSSEVYGTAVYEPMDEKHPYNPTTTYAGGKAAADIMLRTYVNMFDLDAFIVRPFNNYGPRQNAEPPMAAIIPLTAKRIMDGIAPEIHGTGKQSRDFIYVLDTVDAVIDLFDKMEKGQEVNISANGNTSMEDVITKISTYMGYEGEIVRKPRRGADVDCHNATNALVKSMIDFKIRSFDEGLAETLDWYKENL</sequence>
<evidence type="ECO:0000259" key="2">
    <source>
        <dbReference type="Pfam" id="PF01370"/>
    </source>
</evidence>
<reference evidence="3 4" key="1">
    <citation type="submission" date="2022-01" db="EMBL/GenBank/DDBJ databases">
        <title>Novel bile acid biosynthetic pathways are enriched in the microbiome of centenarians.</title>
        <authorList>
            <person name="Sato Y."/>
            <person name="Atarashi K."/>
            <person name="Plichta R.D."/>
            <person name="Arai Y."/>
            <person name="Sasajima S."/>
            <person name="Kearney M.S."/>
            <person name="Suda W."/>
            <person name="Takeshita K."/>
            <person name="Sasaki T."/>
            <person name="Okamoto S."/>
            <person name="Skelly N.A."/>
            <person name="Okamura Y."/>
            <person name="Vlamakis H."/>
            <person name="Li Y."/>
            <person name="Tanoue T."/>
            <person name="Takei H."/>
            <person name="Nittono H."/>
            <person name="Narushima S."/>
            <person name="Irie J."/>
            <person name="Itoh H."/>
            <person name="Moriya K."/>
            <person name="Sugiura Y."/>
            <person name="Suematsu M."/>
            <person name="Moritoki N."/>
            <person name="Shibata S."/>
            <person name="Littman R.D."/>
            <person name="Fischbach A.M."/>
            <person name="Uwamino Y."/>
            <person name="Inoue T."/>
            <person name="Honda A."/>
            <person name="Hattori M."/>
            <person name="Murai T."/>
            <person name="Xavier J.R."/>
            <person name="Hirose N."/>
            <person name="Honda K."/>
        </authorList>
    </citation>
    <scope>NUCLEOTIDE SEQUENCE [LARGE SCALE GENOMIC DNA]</scope>
    <source>
        <strain evidence="3 4">CE91-St30</strain>
    </source>
</reference>
<comment type="similarity">
    <text evidence="1">Belongs to the NAD(P)-dependent epimerase/dehydratase family.</text>
</comment>
<accession>A0ABM7WIT6</accession>